<dbReference type="AlphaFoldDB" id="U9UJM2"/>
<protein>
    <submittedName>
        <fullName evidence="1">Uncharacterized protein</fullName>
    </submittedName>
</protein>
<reference evidence="1" key="1">
    <citation type="submission" date="2013-07" db="EMBL/GenBank/DDBJ databases">
        <title>The genome of an arbuscular mycorrhizal fungus provides insights into the evolution of the oldest plant symbiosis.</title>
        <authorList>
            <consortium name="DOE Joint Genome Institute"/>
            <person name="Tisserant E."/>
            <person name="Malbreil M."/>
            <person name="Kuo A."/>
            <person name="Kohler A."/>
            <person name="Symeonidi A."/>
            <person name="Balestrini R."/>
            <person name="Charron P."/>
            <person name="Duensing N."/>
            <person name="Frei-dit-Frey N."/>
            <person name="Gianinazzi-Pearson V."/>
            <person name="Gilbert B."/>
            <person name="Handa Y."/>
            <person name="Hijri M."/>
            <person name="Kaul R."/>
            <person name="Kawaguchi M."/>
            <person name="Krajinski F."/>
            <person name="Lammers P."/>
            <person name="Lapierre D."/>
            <person name="Masclaux F.G."/>
            <person name="Murat C."/>
            <person name="Morin E."/>
            <person name="Ndikumana S."/>
            <person name="Pagni M."/>
            <person name="Petitpierre D."/>
            <person name="Requena N."/>
            <person name="Rosikiewicz P."/>
            <person name="Riley R."/>
            <person name="Saito K."/>
            <person name="San Clemente H."/>
            <person name="Shapiro H."/>
            <person name="van Tuinen D."/>
            <person name="Becard G."/>
            <person name="Bonfante P."/>
            <person name="Paszkowski U."/>
            <person name="Shachar-Hill Y."/>
            <person name="Young J.P."/>
            <person name="Sanders I.R."/>
            <person name="Henrissat B."/>
            <person name="Rensing S.A."/>
            <person name="Grigoriev I.V."/>
            <person name="Corradi N."/>
            <person name="Roux C."/>
            <person name="Martin F."/>
        </authorList>
    </citation>
    <scope>NUCLEOTIDE SEQUENCE</scope>
    <source>
        <strain evidence="1">DAOM 197198</strain>
    </source>
</reference>
<dbReference type="EMBL" id="KI277859">
    <property type="protein sequence ID" value="ESA19887.1"/>
    <property type="molecule type" value="Genomic_DNA"/>
</dbReference>
<sequence length="73" mass="7972">MSSSKAPADANLSAPSLYLILEWALTFFNMQFIESVKMVQLLLKGSVIISVKIPIASLFVDDGKETVDPSKQV</sequence>
<gene>
    <name evidence="1" type="ORF">GLOINDRAFT_19124</name>
</gene>
<dbReference type="HOGENOM" id="CLU_2706083_0_0_1"/>
<evidence type="ECO:0000313" key="1">
    <source>
        <dbReference type="EMBL" id="ESA19887.1"/>
    </source>
</evidence>
<proteinExistence type="predicted"/>
<name>U9UJM2_RHIID</name>
<accession>U9UJM2</accession>
<organism evidence="1">
    <name type="scientific">Rhizophagus irregularis (strain DAOM 181602 / DAOM 197198 / MUCL 43194)</name>
    <name type="common">Arbuscular mycorrhizal fungus</name>
    <name type="synonym">Glomus intraradices</name>
    <dbReference type="NCBI Taxonomy" id="747089"/>
    <lineage>
        <taxon>Eukaryota</taxon>
        <taxon>Fungi</taxon>
        <taxon>Fungi incertae sedis</taxon>
        <taxon>Mucoromycota</taxon>
        <taxon>Glomeromycotina</taxon>
        <taxon>Glomeromycetes</taxon>
        <taxon>Glomerales</taxon>
        <taxon>Glomeraceae</taxon>
        <taxon>Rhizophagus</taxon>
    </lineage>
</organism>